<proteinExistence type="predicted"/>
<dbReference type="SMART" id="SM00710">
    <property type="entry name" value="PbH1"/>
    <property type="match status" value="4"/>
</dbReference>
<evidence type="ECO:0008006" key="5">
    <source>
        <dbReference type="Google" id="ProtNLM"/>
    </source>
</evidence>
<dbReference type="Gramene" id="RZC45388">
    <property type="protein sequence ID" value="RZC45388"/>
    <property type="gene ID" value="C5167_038342"/>
</dbReference>
<evidence type="ECO:0000313" key="3">
    <source>
        <dbReference type="EMBL" id="RZC45388.1"/>
    </source>
</evidence>
<dbReference type="InterPro" id="IPR006626">
    <property type="entry name" value="PbH1"/>
</dbReference>
<dbReference type="AlphaFoldDB" id="A0A4Y7ID11"/>
<organism evidence="3 4">
    <name type="scientific">Papaver somniferum</name>
    <name type="common">Opium poppy</name>
    <dbReference type="NCBI Taxonomy" id="3469"/>
    <lineage>
        <taxon>Eukaryota</taxon>
        <taxon>Viridiplantae</taxon>
        <taxon>Streptophyta</taxon>
        <taxon>Embryophyta</taxon>
        <taxon>Tracheophyta</taxon>
        <taxon>Spermatophyta</taxon>
        <taxon>Magnoliopsida</taxon>
        <taxon>Ranunculales</taxon>
        <taxon>Papaveraceae</taxon>
        <taxon>Papaveroideae</taxon>
        <taxon>Papaver</taxon>
    </lineage>
</organism>
<dbReference type="EMBL" id="CM010715">
    <property type="protein sequence ID" value="RZC45388.1"/>
    <property type="molecule type" value="Genomic_DNA"/>
</dbReference>
<dbReference type="Proteomes" id="UP000316621">
    <property type="component" value="Chromosome 1"/>
</dbReference>
<dbReference type="Gene3D" id="2.160.20.10">
    <property type="entry name" value="Single-stranded right-handed beta-helix, Pectin lyase-like"/>
    <property type="match status" value="1"/>
</dbReference>
<accession>A0A4Y7ID11</accession>
<dbReference type="OrthoDB" id="1046782at2759"/>
<sequence>MRVTNAKKALGLSMLIGFISSSLIIIHVVVGSTTITAATDDHHQHHHHRDENCIKYNQEMNQMKGIKTMFLRRNLVSVPPLPSISPSPSHPPQQMSPADSRVYKVTAYGADPTGKTDSTKALQQAFLDAFNAATTTATANDKLNEFLMQGITDLGGPQINLEGGSYTISSPLHFPPTGGGNLVIHGGSLRASESFPKDGYLIQLSMSSRSSSSGLDSGNKDMKQNNGSTSTSTSSNKEDNGMEQELTSSAYAYEYITIKDVMLDANYTGGGISVINSLRTTIDNCYISHFTTDGILVQGGHETYIHNSFLGQHITAGGDPGEKNFGGTGINIMGNDNAVTDVVIFSAETGIRISGQANVLTGVHCYNKATGWGGTGVYLTSAGSIQTRIANSYMDFTGIVAEDPSQLHISNTFFLGDGFILLKSNRGEIHGVNIVDNMFSGSGKGIDIVQLDQSKSPFTTVDQIVVDRNNVRGMNLRSTVGKGSIQGNGSSWSLDFNGVLLFPNLIKHVQYTLSTSTGSFPNHVLTNVTGNRVVVESDKPVAAKVFVTVDQSTTIDS</sequence>
<keyword evidence="2" id="KW-1133">Transmembrane helix</keyword>
<feature type="region of interest" description="Disordered" evidence="1">
    <location>
        <begin position="208"/>
        <end position="242"/>
    </location>
</feature>
<dbReference type="SUPFAM" id="SSF51126">
    <property type="entry name" value="Pectin lyase-like"/>
    <property type="match status" value="1"/>
</dbReference>
<evidence type="ECO:0000256" key="1">
    <source>
        <dbReference type="SAM" id="MobiDB-lite"/>
    </source>
</evidence>
<dbReference type="PANTHER" id="PTHR33928:SF4">
    <property type="entry name" value="PECTATE LYASE SUPERFAMILY PROTEIN DOMAIN-CONTAINING PROTEIN"/>
    <property type="match status" value="1"/>
</dbReference>
<keyword evidence="2" id="KW-0812">Transmembrane</keyword>
<dbReference type="InterPro" id="IPR012334">
    <property type="entry name" value="Pectin_lyas_fold"/>
</dbReference>
<dbReference type="OMA" id="CYISHFK"/>
<dbReference type="STRING" id="3469.A0A4Y7ID11"/>
<dbReference type="InterPro" id="IPR011050">
    <property type="entry name" value="Pectin_lyase_fold/virulence"/>
</dbReference>
<feature type="transmembrane region" description="Helical" evidence="2">
    <location>
        <begin position="12"/>
        <end position="30"/>
    </location>
</feature>
<name>A0A4Y7ID11_PAPSO</name>
<dbReference type="GO" id="GO:0004650">
    <property type="term" value="F:polygalacturonase activity"/>
    <property type="evidence" value="ECO:0007669"/>
    <property type="project" value="InterPro"/>
</dbReference>
<gene>
    <name evidence="3" type="ORF">C5167_038342</name>
</gene>
<feature type="compositionally biased region" description="Low complexity" evidence="1">
    <location>
        <begin position="208"/>
        <end position="217"/>
    </location>
</feature>
<protein>
    <recommendedName>
        <fullName evidence="5">Pectate lyase superfamily protein domain-containing protein</fullName>
    </recommendedName>
</protein>
<keyword evidence="4" id="KW-1185">Reference proteome</keyword>
<reference evidence="3 4" key="1">
    <citation type="journal article" date="2018" name="Science">
        <title>The opium poppy genome and morphinan production.</title>
        <authorList>
            <person name="Guo L."/>
            <person name="Winzer T."/>
            <person name="Yang X."/>
            <person name="Li Y."/>
            <person name="Ning Z."/>
            <person name="He Z."/>
            <person name="Teodor R."/>
            <person name="Lu Y."/>
            <person name="Bowser T.A."/>
            <person name="Graham I.A."/>
            <person name="Ye K."/>
        </authorList>
    </citation>
    <scope>NUCLEOTIDE SEQUENCE [LARGE SCALE GENOMIC DNA]</scope>
    <source>
        <strain evidence="4">cv. HN1</strain>
        <tissue evidence="3">Leaves</tissue>
    </source>
</reference>
<evidence type="ECO:0000313" key="4">
    <source>
        <dbReference type="Proteomes" id="UP000316621"/>
    </source>
</evidence>
<evidence type="ECO:0000256" key="2">
    <source>
        <dbReference type="SAM" id="Phobius"/>
    </source>
</evidence>
<dbReference type="FunFam" id="2.160.20.10:FF:000046">
    <property type="entry name" value="Polygalacturonase QRT3"/>
    <property type="match status" value="1"/>
</dbReference>
<dbReference type="InterPro" id="IPR039279">
    <property type="entry name" value="QRT3-like"/>
</dbReference>
<dbReference type="PANTHER" id="PTHR33928">
    <property type="entry name" value="POLYGALACTURONASE QRT3"/>
    <property type="match status" value="1"/>
</dbReference>
<keyword evidence="2" id="KW-0472">Membrane</keyword>